<dbReference type="EnsemblMetazoa" id="XM_020006885.1">
    <property type="protein sequence ID" value="XP_019862444.1"/>
    <property type="gene ID" value="LOC109591075"/>
</dbReference>
<evidence type="ECO:0000313" key="3">
    <source>
        <dbReference type="Proteomes" id="UP000007879"/>
    </source>
</evidence>
<reference evidence="3" key="1">
    <citation type="journal article" date="2010" name="Nature">
        <title>The Amphimedon queenslandica genome and the evolution of animal complexity.</title>
        <authorList>
            <person name="Srivastava M."/>
            <person name="Simakov O."/>
            <person name="Chapman J."/>
            <person name="Fahey B."/>
            <person name="Gauthier M.E."/>
            <person name="Mitros T."/>
            <person name="Richards G.S."/>
            <person name="Conaco C."/>
            <person name="Dacre M."/>
            <person name="Hellsten U."/>
            <person name="Larroux C."/>
            <person name="Putnam N.H."/>
            <person name="Stanke M."/>
            <person name="Adamska M."/>
            <person name="Darling A."/>
            <person name="Degnan S.M."/>
            <person name="Oakley T.H."/>
            <person name="Plachetzki D.C."/>
            <person name="Zhai Y."/>
            <person name="Adamski M."/>
            <person name="Calcino A."/>
            <person name="Cummins S.F."/>
            <person name="Goodstein D.M."/>
            <person name="Harris C."/>
            <person name="Jackson D.J."/>
            <person name="Leys S.P."/>
            <person name="Shu S."/>
            <person name="Woodcroft B.J."/>
            <person name="Vervoort M."/>
            <person name="Kosik K.S."/>
            <person name="Manning G."/>
            <person name="Degnan B.M."/>
            <person name="Rokhsar D.S."/>
        </authorList>
    </citation>
    <scope>NUCLEOTIDE SEQUENCE [LARGE SCALE GENOMIC DNA]</scope>
</reference>
<evidence type="ECO:0000256" key="1">
    <source>
        <dbReference type="SAM" id="MobiDB-lite"/>
    </source>
</evidence>
<evidence type="ECO:0008006" key="4">
    <source>
        <dbReference type="Google" id="ProtNLM"/>
    </source>
</evidence>
<feature type="compositionally biased region" description="Basic and acidic residues" evidence="1">
    <location>
        <begin position="132"/>
        <end position="150"/>
    </location>
</feature>
<proteinExistence type="predicted"/>
<dbReference type="Proteomes" id="UP000007879">
    <property type="component" value="Unassembled WGS sequence"/>
</dbReference>
<protein>
    <recommendedName>
        <fullName evidence="4">C-terminal of Roc (COR) domain-containing protein</fullName>
    </recommendedName>
</protein>
<dbReference type="InterPro" id="IPR036388">
    <property type="entry name" value="WH-like_DNA-bd_sf"/>
</dbReference>
<dbReference type="SUPFAM" id="SSF52540">
    <property type="entry name" value="P-loop containing nucleoside triphosphate hydrolases"/>
    <property type="match status" value="1"/>
</dbReference>
<name>A0AAN0JYZ9_AMPQE</name>
<feature type="region of interest" description="Disordered" evidence="1">
    <location>
        <begin position="95"/>
        <end position="150"/>
    </location>
</feature>
<dbReference type="RefSeq" id="XP_019862444.1">
    <property type="nucleotide sequence ID" value="XM_020006885.1"/>
</dbReference>
<accession>A0AAN0JYZ9</accession>
<dbReference type="InterPro" id="IPR027417">
    <property type="entry name" value="P-loop_NTPase"/>
</dbReference>
<sequence length="824" mass="93921">MMFVNAIFLFLEKIEKWLKEGKVELKVTRINMHGAPGAGKTCSQHLLLNEPPPSCTDSTPIACPAIRATRISIDGKNKWERVELKDLYKQLASHLKEAPDETKREKKSDKASLDIDDDGSESDKDETDNEPTDNKPIEKESAEIEKKQTEIKPAETEVMKEVISVHRTENVKKLSTNWVYFIDSGGQPAYRELLPLFTRAAALNIITIDLTKGLDEKCRFQYHISQHTSPINTELKYSNCGIIQSTISSEAMLNSIKIPYVSDMPKHSHYLILGTRKDELEKRDKLGELNEMNILLLKEYKDNRKVIMLNERQGLVIFPVNTLLPAGSKEREKASVSLCKAISNFGVEMTIELPIRLLTFEISLQREAKKKERSFLTKEEAVKIGKSLRLDDESDIDDALQYLHDVTIILYYRKVLPNIIFVDPKPILDVFSHLIAITYVDHDKLDLLAEPPPSRDETYNLIKFGLFKEDVFKKIGIKLKIFDKNLKSSHMIKLLIHLHIIAKVENRKEGDYFFPCALPSYDKLNPAPTEIQPLLIAWEINNNGTTTLAIPQGLFPLTIVHLLEQKGKVDFSPDPDLDNKFYRYHDAMSLRVYNNHFIHIINRYTHIEIHFRGDCKNSCQRIRELVTDAITKSRKDLNVDDDHIFAFKCPQKERYCIVRQDDKSSTWYSHCTHCETQCKVLESDDSYKCWFFSDSLLSSPGAEASSEDPPSKKCKEQHTAGLSAAGQFRRISARLGRSISSCLTTVSMNLNAEGLITQELHDEMINGRDIDSKKAPKLVNAIQSRLNTHTNPEAYLKEVCSALKDVGEKQITGIVNELEQSATD</sequence>
<feature type="compositionally biased region" description="Acidic residues" evidence="1">
    <location>
        <begin position="114"/>
        <end position="131"/>
    </location>
</feature>
<dbReference type="AlphaFoldDB" id="A0AAN0JYZ9"/>
<dbReference type="KEGG" id="aqu:109591075"/>
<evidence type="ECO:0000313" key="2">
    <source>
        <dbReference type="EnsemblMetazoa" id="XP_019862444.1"/>
    </source>
</evidence>
<dbReference type="Gene3D" id="1.10.10.10">
    <property type="entry name" value="Winged helix-like DNA-binding domain superfamily/Winged helix DNA-binding domain"/>
    <property type="match status" value="1"/>
</dbReference>
<keyword evidence="3" id="KW-1185">Reference proteome</keyword>
<reference evidence="2" key="2">
    <citation type="submission" date="2024-06" db="UniProtKB">
        <authorList>
            <consortium name="EnsemblMetazoa"/>
        </authorList>
    </citation>
    <scope>IDENTIFICATION</scope>
</reference>
<feature type="compositionally biased region" description="Basic and acidic residues" evidence="1">
    <location>
        <begin position="95"/>
        <end position="113"/>
    </location>
</feature>
<dbReference type="GeneID" id="109591075"/>
<organism evidence="2 3">
    <name type="scientific">Amphimedon queenslandica</name>
    <name type="common">Sponge</name>
    <dbReference type="NCBI Taxonomy" id="400682"/>
    <lineage>
        <taxon>Eukaryota</taxon>
        <taxon>Metazoa</taxon>
        <taxon>Porifera</taxon>
        <taxon>Demospongiae</taxon>
        <taxon>Heteroscleromorpha</taxon>
        <taxon>Haplosclerida</taxon>
        <taxon>Niphatidae</taxon>
        <taxon>Amphimedon</taxon>
    </lineage>
</organism>